<proteinExistence type="predicted"/>
<dbReference type="AlphaFoldDB" id="E3NPC0"/>
<keyword evidence="2" id="KW-1185">Reference proteome</keyword>
<name>E3NPC0_CAERE</name>
<evidence type="ECO:0000313" key="2">
    <source>
        <dbReference type="Proteomes" id="UP000008281"/>
    </source>
</evidence>
<dbReference type="Proteomes" id="UP000008281">
    <property type="component" value="Unassembled WGS sequence"/>
</dbReference>
<gene>
    <name evidence="1" type="ORF">CRE_11576</name>
</gene>
<organism evidence="2">
    <name type="scientific">Caenorhabditis remanei</name>
    <name type="common">Caenorhabditis vulgaris</name>
    <dbReference type="NCBI Taxonomy" id="31234"/>
    <lineage>
        <taxon>Eukaryota</taxon>
        <taxon>Metazoa</taxon>
        <taxon>Ecdysozoa</taxon>
        <taxon>Nematoda</taxon>
        <taxon>Chromadorea</taxon>
        <taxon>Rhabditida</taxon>
        <taxon>Rhabditina</taxon>
        <taxon>Rhabditomorpha</taxon>
        <taxon>Rhabditoidea</taxon>
        <taxon>Rhabditidae</taxon>
        <taxon>Peloderinae</taxon>
        <taxon>Caenorhabditis</taxon>
    </lineage>
</organism>
<evidence type="ECO:0008006" key="3">
    <source>
        <dbReference type="Google" id="ProtNLM"/>
    </source>
</evidence>
<dbReference type="HOGENOM" id="CLU_192438_0_0_1"/>
<protein>
    <recommendedName>
        <fullName evidence="3">SGNH domain-containing protein</fullName>
    </recommendedName>
</protein>
<dbReference type="InParanoid" id="E3NPC0"/>
<accession>E3NPC0</accession>
<sequence>MNRREADKMMINVKKRFKMIKCFKCQFFDVTNLFVEDKKYLMFDRDQMLSYVDNTLHLTHSGLKVTEPELKRVAKEVISNEIYYK</sequence>
<dbReference type="EMBL" id="DS269344">
    <property type="protein sequence ID" value="EFP12964.1"/>
    <property type="molecule type" value="Genomic_DNA"/>
</dbReference>
<reference evidence="1" key="1">
    <citation type="submission" date="2007-07" db="EMBL/GenBank/DDBJ databases">
        <title>PCAP assembly of the Caenorhabditis remanei genome.</title>
        <authorList>
            <consortium name="The Caenorhabditis remanei Sequencing Consortium"/>
            <person name="Wilson R.K."/>
        </authorList>
    </citation>
    <scope>NUCLEOTIDE SEQUENCE [LARGE SCALE GENOMIC DNA]</scope>
    <source>
        <strain evidence="1">PB4641</strain>
    </source>
</reference>
<evidence type="ECO:0000313" key="1">
    <source>
        <dbReference type="EMBL" id="EFP12964.1"/>
    </source>
</evidence>